<reference evidence="2 3" key="1">
    <citation type="submission" date="2018-04" db="EMBL/GenBank/DDBJ databases">
        <authorList>
            <person name="Huttner S."/>
            <person name="Dainat J."/>
        </authorList>
    </citation>
    <scope>NUCLEOTIDE SEQUENCE [LARGE SCALE GENOMIC DNA]</scope>
</reference>
<dbReference type="AlphaFoldDB" id="A0A446BDP8"/>
<gene>
    <name evidence="2" type="ORF">TT172_LOCUS3043</name>
</gene>
<evidence type="ECO:0000313" key="2">
    <source>
        <dbReference type="EMBL" id="SPQ20624.1"/>
    </source>
</evidence>
<protein>
    <submittedName>
        <fullName evidence="2">Cfa72d3e-5115-41e8-9fe2-36cb181871b7</fullName>
    </submittedName>
</protein>
<accession>A0A446BDP8</accession>
<feature type="compositionally biased region" description="Low complexity" evidence="1">
    <location>
        <begin position="29"/>
        <end position="61"/>
    </location>
</feature>
<evidence type="ECO:0000256" key="1">
    <source>
        <dbReference type="SAM" id="MobiDB-lite"/>
    </source>
</evidence>
<organism evidence="2 3">
    <name type="scientific">Thermothielavioides terrestris</name>
    <dbReference type="NCBI Taxonomy" id="2587410"/>
    <lineage>
        <taxon>Eukaryota</taxon>
        <taxon>Fungi</taxon>
        <taxon>Dikarya</taxon>
        <taxon>Ascomycota</taxon>
        <taxon>Pezizomycotina</taxon>
        <taxon>Sordariomycetes</taxon>
        <taxon>Sordariomycetidae</taxon>
        <taxon>Sordariales</taxon>
        <taxon>Chaetomiaceae</taxon>
        <taxon>Thermothielavioides</taxon>
    </lineage>
</organism>
<dbReference type="Proteomes" id="UP000289323">
    <property type="component" value="Unassembled WGS sequence"/>
</dbReference>
<sequence>MSSSEKNFDTASLASDAPLLSKKDQDTGSKAASKKQSLLSRLSGSRSGTDSSSKTASSSKQADGKQADGKQATRAIDDVYRKFLKVTAFSR</sequence>
<feature type="region of interest" description="Disordered" evidence="1">
    <location>
        <begin position="1"/>
        <end position="72"/>
    </location>
</feature>
<proteinExistence type="predicted"/>
<dbReference type="EMBL" id="OUUZ01000005">
    <property type="protein sequence ID" value="SPQ20624.1"/>
    <property type="molecule type" value="Genomic_DNA"/>
</dbReference>
<feature type="compositionally biased region" description="Polar residues" evidence="1">
    <location>
        <begin position="1"/>
        <end position="13"/>
    </location>
</feature>
<name>A0A446BDP8_9PEZI</name>
<evidence type="ECO:0000313" key="3">
    <source>
        <dbReference type="Proteomes" id="UP000289323"/>
    </source>
</evidence>